<organism evidence="2 3">
    <name type="scientific">Calocera cornea HHB12733</name>
    <dbReference type="NCBI Taxonomy" id="1353952"/>
    <lineage>
        <taxon>Eukaryota</taxon>
        <taxon>Fungi</taxon>
        <taxon>Dikarya</taxon>
        <taxon>Basidiomycota</taxon>
        <taxon>Agaricomycotina</taxon>
        <taxon>Dacrymycetes</taxon>
        <taxon>Dacrymycetales</taxon>
        <taxon>Dacrymycetaceae</taxon>
        <taxon>Calocera</taxon>
    </lineage>
</organism>
<reference evidence="2 3" key="1">
    <citation type="journal article" date="2016" name="Mol. Biol. Evol.">
        <title>Comparative Genomics of Early-Diverging Mushroom-Forming Fungi Provides Insights into the Origins of Lignocellulose Decay Capabilities.</title>
        <authorList>
            <person name="Nagy L.G."/>
            <person name="Riley R."/>
            <person name="Tritt A."/>
            <person name="Adam C."/>
            <person name="Daum C."/>
            <person name="Floudas D."/>
            <person name="Sun H."/>
            <person name="Yadav J.S."/>
            <person name="Pangilinan J."/>
            <person name="Larsson K.H."/>
            <person name="Matsuura K."/>
            <person name="Barry K."/>
            <person name="Labutti K."/>
            <person name="Kuo R."/>
            <person name="Ohm R.A."/>
            <person name="Bhattacharya S.S."/>
            <person name="Shirouzu T."/>
            <person name="Yoshinaga Y."/>
            <person name="Martin F.M."/>
            <person name="Grigoriev I.V."/>
            <person name="Hibbett D.S."/>
        </authorList>
    </citation>
    <scope>NUCLEOTIDE SEQUENCE [LARGE SCALE GENOMIC DNA]</scope>
    <source>
        <strain evidence="2 3">HHB12733</strain>
    </source>
</reference>
<feature type="region of interest" description="Disordered" evidence="1">
    <location>
        <begin position="39"/>
        <end position="162"/>
    </location>
</feature>
<sequence>MHSTIILILCCRKQMPSIESVKHILKLISNLPPPLLPRMFSHTPNSSPSAAHPTPVTNHPARPSATEKPTEPVKEDSVTPPSQKRKREDDDAAPAPAGAVKSEKEDSPPLKKLRTNGVSFDGSPIPALRISGVTFTSPSVPPSTPDSNGKHAGENGFDAPKKRPKIQLVDMRNALIKYIRQNKKSSDHLWDDSTYLEGASPGASPQDDPVLSCLIQKTDSLLFGLVALWCEEEHMAVENELWRNFNEPYLEHSDWKEKRKNDAYLPCARWMGAGRWNKYISRAQDVQRLWEHYAASSSSPFIASGVALTHWILASAHHWCADAHIRHAAMASRVSYKEEKQGDLRAAEYDYTQDRGWQHKLRMPRSVPKSISAARFHNERSATLLDRARASLLHPGFLASNFPRTWENCTRVPSRPDTGAREAGEAPPVPSTNPPYDPWSLDPLANYKVPNQAQDDAFSFQWPVDLRCPATHLCAFGRSLLYEIGSKAWPMCDAGTRPFGLAVCFTRPKEDKPQQVHSFWQ</sequence>
<dbReference type="OrthoDB" id="3351485at2759"/>
<proteinExistence type="predicted"/>
<feature type="compositionally biased region" description="Pro residues" evidence="1">
    <location>
        <begin position="427"/>
        <end position="437"/>
    </location>
</feature>
<accession>A0A165F563</accession>
<feature type="region of interest" description="Disordered" evidence="1">
    <location>
        <begin position="414"/>
        <end position="437"/>
    </location>
</feature>
<dbReference type="AlphaFoldDB" id="A0A165F563"/>
<evidence type="ECO:0000313" key="3">
    <source>
        <dbReference type="Proteomes" id="UP000076842"/>
    </source>
</evidence>
<keyword evidence="3" id="KW-1185">Reference proteome</keyword>
<dbReference type="EMBL" id="KV423981">
    <property type="protein sequence ID" value="KZT56206.1"/>
    <property type="molecule type" value="Genomic_DNA"/>
</dbReference>
<evidence type="ECO:0000313" key="2">
    <source>
        <dbReference type="EMBL" id="KZT56206.1"/>
    </source>
</evidence>
<feature type="compositionally biased region" description="Basic and acidic residues" evidence="1">
    <location>
        <begin position="68"/>
        <end position="77"/>
    </location>
</feature>
<protein>
    <submittedName>
        <fullName evidence="2">Uncharacterized protein</fullName>
    </submittedName>
</protein>
<name>A0A165F563_9BASI</name>
<dbReference type="InParanoid" id="A0A165F563"/>
<dbReference type="Proteomes" id="UP000076842">
    <property type="component" value="Unassembled WGS sequence"/>
</dbReference>
<evidence type="ECO:0000256" key="1">
    <source>
        <dbReference type="SAM" id="MobiDB-lite"/>
    </source>
</evidence>
<gene>
    <name evidence="2" type="ORF">CALCODRAFT_322775</name>
</gene>